<dbReference type="KEGG" id="bhp:BHAMNSH16_08690"/>
<reference evidence="2 3" key="1">
    <citation type="submission" date="2017-02" db="EMBL/GenBank/DDBJ databases">
        <title>Complete genome sequence of Brachyspira hampsonii genomovar I strain NSH-16 (ATCC BAA-2463).</title>
        <authorList>
            <person name="Mirajkar N.S."/>
            <person name="Gebhart C.J."/>
        </authorList>
    </citation>
    <scope>NUCLEOTIDE SEQUENCE [LARGE SCALE GENOMIC DNA]</scope>
    <source>
        <strain evidence="2 3">NSH-16</strain>
    </source>
</reference>
<organism evidence="2 3">
    <name type="scientific">Brachyspira hampsonii</name>
    <dbReference type="NCBI Taxonomy" id="1287055"/>
    <lineage>
        <taxon>Bacteria</taxon>
        <taxon>Pseudomonadati</taxon>
        <taxon>Spirochaetota</taxon>
        <taxon>Spirochaetia</taxon>
        <taxon>Brachyspirales</taxon>
        <taxon>Brachyspiraceae</taxon>
        <taxon>Brachyspira</taxon>
    </lineage>
</organism>
<proteinExistence type="predicted"/>
<accession>A0AAC9TWC8</accession>
<feature type="domain" description="Antitoxin SocA-like Panacea" evidence="1">
    <location>
        <begin position="32"/>
        <end position="127"/>
    </location>
</feature>
<dbReference type="Proteomes" id="UP000264880">
    <property type="component" value="Chromosome"/>
</dbReference>
<dbReference type="InterPro" id="IPR025272">
    <property type="entry name" value="SocA_Panacea"/>
</dbReference>
<gene>
    <name evidence="2" type="ORF">BHAMNSH16_08690</name>
</gene>
<evidence type="ECO:0000259" key="1">
    <source>
        <dbReference type="Pfam" id="PF13274"/>
    </source>
</evidence>
<dbReference type="EMBL" id="CP019914">
    <property type="protein sequence ID" value="ASJ21711.1"/>
    <property type="molecule type" value="Genomic_DNA"/>
</dbReference>
<name>A0AAC9TWC8_9SPIR</name>
<dbReference type="Pfam" id="PF13274">
    <property type="entry name" value="SocA_Panacea"/>
    <property type="match status" value="1"/>
</dbReference>
<dbReference type="AlphaFoldDB" id="A0AAC9TWC8"/>
<protein>
    <recommendedName>
        <fullName evidence="1">Antitoxin SocA-like Panacea domain-containing protein</fullName>
    </recommendedName>
</protein>
<evidence type="ECO:0000313" key="2">
    <source>
        <dbReference type="EMBL" id="ASJ21711.1"/>
    </source>
</evidence>
<keyword evidence="3" id="KW-1185">Reference proteome</keyword>
<sequence>MYDERIDSVLLAKYIIQQAQKKGIYDMSITKLQKLLYALDGGLLSHNINAVDEYCQAWQYGPVYPKVFTKINPEDFNKNYDNLNIDEIDSKEHANIIKKMVEVVLDNFGQYSAGKLSAWSHREGSPWSQTPKNEKISKLLMKEYFSR</sequence>
<evidence type="ECO:0000313" key="3">
    <source>
        <dbReference type="Proteomes" id="UP000264880"/>
    </source>
</evidence>
<dbReference type="RefSeq" id="WP_069731626.1">
    <property type="nucleotide sequence ID" value="NZ_CP019914.1"/>
</dbReference>